<dbReference type="GO" id="GO:0016020">
    <property type="term" value="C:membrane"/>
    <property type="evidence" value="ECO:0007669"/>
    <property type="project" value="InterPro"/>
</dbReference>
<dbReference type="PROSITE" id="PS50109">
    <property type="entry name" value="HIS_KIN"/>
    <property type="match status" value="1"/>
</dbReference>
<dbReference type="InterPro" id="IPR036890">
    <property type="entry name" value="HATPase_C_sf"/>
</dbReference>
<dbReference type="Gene3D" id="3.30.565.10">
    <property type="entry name" value="Histidine kinase-like ATPase, C-terminal domain"/>
    <property type="match status" value="1"/>
</dbReference>
<feature type="transmembrane region" description="Helical" evidence="6">
    <location>
        <begin position="80"/>
        <end position="99"/>
    </location>
</feature>
<keyword evidence="6" id="KW-1133">Transmembrane helix</keyword>
<evidence type="ECO:0000256" key="5">
    <source>
        <dbReference type="ARBA" id="ARBA00023012"/>
    </source>
</evidence>
<keyword evidence="6" id="KW-0472">Membrane</keyword>
<keyword evidence="5" id="KW-0902">Two-component regulatory system</keyword>
<evidence type="ECO:0000313" key="9">
    <source>
        <dbReference type="Proteomes" id="UP000315343"/>
    </source>
</evidence>
<evidence type="ECO:0000256" key="1">
    <source>
        <dbReference type="ARBA" id="ARBA00000085"/>
    </source>
</evidence>
<gene>
    <name evidence="8" type="ORF">LY60_00110</name>
</gene>
<keyword evidence="4 8" id="KW-0418">Kinase</keyword>
<proteinExistence type="predicted"/>
<dbReference type="PANTHER" id="PTHR24421:SF61">
    <property type="entry name" value="OXYGEN SENSOR HISTIDINE KINASE NREB"/>
    <property type="match status" value="1"/>
</dbReference>
<name>A0A562JKL5_9FIRM</name>
<keyword evidence="6" id="KW-0812">Transmembrane</keyword>
<dbReference type="Proteomes" id="UP000315343">
    <property type="component" value="Unassembled WGS sequence"/>
</dbReference>
<sequence>MNTKLLKNSLTFFKDKSDESKILVSYRFISFIITSVFYFLNNQGHDFIRKIVIIGCIFVSSVILSYLYPIYEKSQKSIKILLVIEIVGNTLLLVPTGGINSPFIWYSLNAILISVVFLKKGFGWVIFLIYLLCYGIIMKYFTNNSTYVPESIIKDSNLLLSFIMIVAAFQVIVISINKTKETSKNLEETNIQLKTANVRILESLDHIKELYESVSILTNQGNREGIIKLSFDHIKRITKTKVVFYYDITAEYNKMLSSDENYHNLSSIEEHILKDMDNIEFNVPYELCVCDANFLIMHVGNNYSTYGLLGMEITTNQESIIYENSAYQLQFLSELLSNAFERLTLEEVNDRLLISEEQNRIANEIHDSVLQRLFSLSCGMFSTIKNLNSYKVKDIEEDLNVYRNTIDLTMKELRDKIYGLSWKKTGSSSFSADVKRYVDDIKKFNNVSIPFSIYGSLEILTTEQKKALYRMICEGLGNAVRHGKAKNIEIILDISAERTFLSIIDDGVGFDTKEVIPSSTSGLGLQNLQQLSKILHGEINIESMNGTKLTISFPNMLLKGEAAI</sequence>
<feature type="transmembrane region" description="Helical" evidence="6">
    <location>
        <begin position="21"/>
        <end position="41"/>
    </location>
</feature>
<feature type="transmembrane region" description="Helical" evidence="6">
    <location>
        <begin position="111"/>
        <end position="137"/>
    </location>
</feature>
<feature type="transmembrane region" description="Helical" evidence="6">
    <location>
        <begin position="158"/>
        <end position="176"/>
    </location>
</feature>
<dbReference type="GO" id="GO:0000155">
    <property type="term" value="F:phosphorelay sensor kinase activity"/>
    <property type="evidence" value="ECO:0007669"/>
    <property type="project" value="InterPro"/>
</dbReference>
<dbReference type="GO" id="GO:0046983">
    <property type="term" value="F:protein dimerization activity"/>
    <property type="evidence" value="ECO:0007669"/>
    <property type="project" value="InterPro"/>
</dbReference>
<evidence type="ECO:0000313" key="8">
    <source>
        <dbReference type="EMBL" id="TWH83503.1"/>
    </source>
</evidence>
<dbReference type="Pfam" id="PF02518">
    <property type="entry name" value="HATPase_c"/>
    <property type="match status" value="1"/>
</dbReference>
<keyword evidence="9" id="KW-1185">Reference proteome</keyword>
<dbReference type="Gene3D" id="1.20.5.1930">
    <property type="match status" value="1"/>
</dbReference>
<dbReference type="InterPro" id="IPR011712">
    <property type="entry name" value="Sig_transdc_His_kin_sub3_dim/P"/>
</dbReference>
<dbReference type="AlphaFoldDB" id="A0A562JKL5"/>
<dbReference type="InterPro" id="IPR050482">
    <property type="entry name" value="Sensor_HK_TwoCompSys"/>
</dbReference>
<accession>A0A562JKL5</accession>
<dbReference type="EMBL" id="VLKH01000001">
    <property type="protein sequence ID" value="TWH83503.1"/>
    <property type="molecule type" value="Genomic_DNA"/>
</dbReference>
<reference evidence="8 9" key="1">
    <citation type="submission" date="2019-07" db="EMBL/GenBank/DDBJ databases">
        <title>Genomic Encyclopedia of Type Strains, Phase I: the one thousand microbial genomes (KMG-I) project.</title>
        <authorList>
            <person name="Kyrpides N."/>
        </authorList>
    </citation>
    <scope>NUCLEOTIDE SEQUENCE [LARGE SCALE GENOMIC DNA]</scope>
    <source>
        <strain evidence="8 9">DSM 13558</strain>
    </source>
</reference>
<evidence type="ECO:0000259" key="7">
    <source>
        <dbReference type="PROSITE" id="PS50109"/>
    </source>
</evidence>
<dbReference type="SMART" id="SM00387">
    <property type="entry name" value="HATPase_c"/>
    <property type="match status" value="1"/>
</dbReference>
<dbReference type="SUPFAM" id="SSF55874">
    <property type="entry name" value="ATPase domain of HSP90 chaperone/DNA topoisomerase II/histidine kinase"/>
    <property type="match status" value="1"/>
</dbReference>
<feature type="domain" description="Histidine kinase" evidence="7">
    <location>
        <begin position="468"/>
        <end position="557"/>
    </location>
</feature>
<dbReference type="InterPro" id="IPR005467">
    <property type="entry name" value="His_kinase_dom"/>
</dbReference>
<evidence type="ECO:0000256" key="6">
    <source>
        <dbReference type="SAM" id="Phobius"/>
    </source>
</evidence>
<dbReference type="InterPro" id="IPR003594">
    <property type="entry name" value="HATPase_dom"/>
</dbReference>
<evidence type="ECO:0000256" key="3">
    <source>
        <dbReference type="ARBA" id="ARBA00022679"/>
    </source>
</evidence>
<organism evidence="8 9">
    <name type="scientific">Sedimentibacter saalensis</name>
    <dbReference type="NCBI Taxonomy" id="130788"/>
    <lineage>
        <taxon>Bacteria</taxon>
        <taxon>Bacillati</taxon>
        <taxon>Bacillota</taxon>
        <taxon>Tissierellia</taxon>
        <taxon>Sedimentibacter</taxon>
    </lineage>
</organism>
<comment type="caution">
    <text evidence="8">The sequence shown here is derived from an EMBL/GenBank/DDBJ whole genome shotgun (WGS) entry which is preliminary data.</text>
</comment>
<keyword evidence="3" id="KW-0808">Transferase</keyword>
<feature type="transmembrane region" description="Helical" evidence="6">
    <location>
        <begin position="47"/>
        <end position="68"/>
    </location>
</feature>
<evidence type="ECO:0000256" key="2">
    <source>
        <dbReference type="ARBA" id="ARBA00012438"/>
    </source>
</evidence>
<dbReference type="EC" id="2.7.13.3" evidence="2"/>
<dbReference type="CDD" id="cd16917">
    <property type="entry name" value="HATPase_UhpB-NarQ-NarX-like"/>
    <property type="match status" value="1"/>
</dbReference>
<comment type="catalytic activity">
    <reaction evidence="1">
        <text>ATP + protein L-histidine = ADP + protein N-phospho-L-histidine.</text>
        <dbReference type="EC" id="2.7.13.3"/>
    </reaction>
</comment>
<dbReference type="RefSeq" id="WP_145078515.1">
    <property type="nucleotide sequence ID" value="NZ_DAMBUX010000007.1"/>
</dbReference>
<dbReference type="OrthoDB" id="9781904at2"/>
<protein>
    <recommendedName>
        <fullName evidence="2">histidine kinase</fullName>
        <ecNumber evidence="2">2.7.13.3</ecNumber>
    </recommendedName>
</protein>
<dbReference type="Pfam" id="PF07730">
    <property type="entry name" value="HisKA_3"/>
    <property type="match status" value="1"/>
</dbReference>
<dbReference type="PANTHER" id="PTHR24421">
    <property type="entry name" value="NITRATE/NITRITE SENSOR PROTEIN NARX-RELATED"/>
    <property type="match status" value="1"/>
</dbReference>
<evidence type="ECO:0000256" key="4">
    <source>
        <dbReference type="ARBA" id="ARBA00022777"/>
    </source>
</evidence>